<accession>A0A835BVP2</accession>
<comment type="caution">
    <text evidence="2">The sequence shown here is derived from an EMBL/GenBank/DDBJ whole genome shotgun (WGS) entry which is preliminary data.</text>
</comment>
<dbReference type="AlphaFoldDB" id="A0A835BVP2"/>
<dbReference type="PANTHER" id="PTHR48127">
    <property type="entry name" value="GRF-TYPE DOMAIN-CONTAINING PROTEIN"/>
    <property type="match status" value="1"/>
</dbReference>
<sequence>MNFDHPVIVHERNLRRRGYSHYPSEEDADGPVPPALLVPNCCCGAPALVKQSRHPKITGRAYYKCRLTYDMARYPYESQSCWFFKPPLQYPPITVDERMATARRRIKDPPLFHCGVCATLVVPPCGGSPDNRPKYSTFFQCSLKTLVSFHLYSLCIILIPICFHAVILFAHNLKLTKLAGWLASVSVQ</sequence>
<evidence type="ECO:0000313" key="2">
    <source>
        <dbReference type="EMBL" id="KAF8702020.1"/>
    </source>
</evidence>
<dbReference type="PANTHER" id="PTHR48127:SF1">
    <property type="entry name" value="ZINC FINGER GRF-TYPE DOMAIN-CONTAINING PROTEIN"/>
    <property type="match status" value="1"/>
</dbReference>
<keyword evidence="3" id="KW-1185">Reference proteome</keyword>
<organism evidence="2 3">
    <name type="scientific">Digitaria exilis</name>
    <dbReference type="NCBI Taxonomy" id="1010633"/>
    <lineage>
        <taxon>Eukaryota</taxon>
        <taxon>Viridiplantae</taxon>
        <taxon>Streptophyta</taxon>
        <taxon>Embryophyta</taxon>
        <taxon>Tracheophyta</taxon>
        <taxon>Spermatophyta</taxon>
        <taxon>Magnoliopsida</taxon>
        <taxon>Liliopsida</taxon>
        <taxon>Poales</taxon>
        <taxon>Poaceae</taxon>
        <taxon>PACMAD clade</taxon>
        <taxon>Panicoideae</taxon>
        <taxon>Panicodae</taxon>
        <taxon>Paniceae</taxon>
        <taxon>Anthephorinae</taxon>
        <taxon>Digitaria</taxon>
    </lineage>
</organism>
<keyword evidence="1" id="KW-1133">Transmembrane helix</keyword>
<dbReference type="OrthoDB" id="680224at2759"/>
<keyword evidence="1" id="KW-0472">Membrane</keyword>
<reference evidence="2" key="1">
    <citation type="submission" date="2020-07" db="EMBL/GenBank/DDBJ databases">
        <title>Genome sequence and genetic diversity analysis of an under-domesticated orphan crop, white fonio (Digitaria exilis).</title>
        <authorList>
            <person name="Bennetzen J.L."/>
            <person name="Chen S."/>
            <person name="Ma X."/>
            <person name="Wang X."/>
            <person name="Yssel A.E.J."/>
            <person name="Chaluvadi S.R."/>
            <person name="Johnson M."/>
            <person name="Gangashetty P."/>
            <person name="Hamidou F."/>
            <person name="Sanogo M.D."/>
            <person name="Zwaenepoel A."/>
            <person name="Wallace J."/>
            <person name="Van De Peer Y."/>
            <person name="Van Deynze A."/>
        </authorList>
    </citation>
    <scope>NUCLEOTIDE SEQUENCE</scope>
    <source>
        <tissue evidence="2">Leaves</tissue>
    </source>
</reference>
<name>A0A835BVP2_9POAL</name>
<protein>
    <submittedName>
        <fullName evidence="2">Uncharacterized protein</fullName>
    </submittedName>
</protein>
<feature type="transmembrane region" description="Helical" evidence="1">
    <location>
        <begin position="149"/>
        <end position="170"/>
    </location>
</feature>
<proteinExistence type="predicted"/>
<evidence type="ECO:0000313" key="3">
    <source>
        <dbReference type="Proteomes" id="UP000636709"/>
    </source>
</evidence>
<dbReference type="EMBL" id="JACEFO010001795">
    <property type="protein sequence ID" value="KAF8702020.1"/>
    <property type="molecule type" value="Genomic_DNA"/>
</dbReference>
<keyword evidence="1" id="KW-0812">Transmembrane</keyword>
<dbReference type="Proteomes" id="UP000636709">
    <property type="component" value="Unassembled WGS sequence"/>
</dbReference>
<gene>
    <name evidence="2" type="ORF">HU200_033359</name>
</gene>
<evidence type="ECO:0000256" key="1">
    <source>
        <dbReference type="SAM" id="Phobius"/>
    </source>
</evidence>